<reference evidence="2" key="1">
    <citation type="submission" date="2022-11" db="UniProtKB">
        <authorList>
            <consortium name="WormBaseParasite"/>
        </authorList>
    </citation>
    <scope>IDENTIFICATION</scope>
</reference>
<dbReference type="WBParaSite" id="JU765_v2.g19406.t1">
    <property type="protein sequence ID" value="JU765_v2.g19406.t1"/>
    <property type="gene ID" value="JU765_v2.g19406"/>
</dbReference>
<sequence>MDEKCRAVAFRNFYGFFGPILPFFPSFLPSLKSFLSKSEVSLNLATFGSRTDSSDAYFAWITMTDNV</sequence>
<name>A0AC34QUB3_9BILA</name>
<accession>A0AC34QUB3</accession>
<proteinExistence type="predicted"/>
<evidence type="ECO:0000313" key="1">
    <source>
        <dbReference type="Proteomes" id="UP000887576"/>
    </source>
</evidence>
<dbReference type="Proteomes" id="UP000887576">
    <property type="component" value="Unplaced"/>
</dbReference>
<protein>
    <submittedName>
        <fullName evidence="2">Uncharacterized protein</fullName>
    </submittedName>
</protein>
<organism evidence="1 2">
    <name type="scientific">Panagrolaimus sp. JU765</name>
    <dbReference type="NCBI Taxonomy" id="591449"/>
    <lineage>
        <taxon>Eukaryota</taxon>
        <taxon>Metazoa</taxon>
        <taxon>Ecdysozoa</taxon>
        <taxon>Nematoda</taxon>
        <taxon>Chromadorea</taxon>
        <taxon>Rhabditida</taxon>
        <taxon>Tylenchina</taxon>
        <taxon>Panagrolaimomorpha</taxon>
        <taxon>Panagrolaimoidea</taxon>
        <taxon>Panagrolaimidae</taxon>
        <taxon>Panagrolaimus</taxon>
    </lineage>
</organism>
<evidence type="ECO:0000313" key="2">
    <source>
        <dbReference type="WBParaSite" id="JU765_v2.g19406.t1"/>
    </source>
</evidence>